<protein>
    <recommendedName>
        <fullName evidence="4">ScyD/ScyE family protein</fullName>
    </recommendedName>
</protein>
<dbReference type="InterPro" id="IPR015943">
    <property type="entry name" value="WD40/YVTN_repeat-like_dom_sf"/>
</dbReference>
<dbReference type="Proteomes" id="UP001404956">
    <property type="component" value="Unassembled WGS sequence"/>
</dbReference>
<dbReference type="Gene3D" id="2.40.10.500">
    <property type="match status" value="1"/>
</dbReference>
<keyword evidence="3" id="KW-1185">Reference proteome</keyword>
<dbReference type="Pfam" id="PF01436">
    <property type="entry name" value="NHL"/>
    <property type="match status" value="1"/>
</dbReference>
<gene>
    <name evidence="2" type="ORF">Dalu01_02000</name>
</gene>
<dbReference type="PROSITE" id="PS51257">
    <property type="entry name" value="PROKAR_LIPOPROTEIN"/>
    <property type="match status" value="1"/>
</dbReference>
<comment type="caution">
    <text evidence="2">The sequence shown here is derived from an EMBL/GenBank/DDBJ whole genome shotgun (WGS) entry which is preliminary data.</text>
</comment>
<name>A0ABP9XE04_9DEIO</name>
<dbReference type="EMBL" id="BAABRV010000004">
    <property type="protein sequence ID" value="GAA5533594.1"/>
    <property type="molecule type" value="Genomic_DNA"/>
</dbReference>
<dbReference type="SUPFAM" id="SSF63829">
    <property type="entry name" value="Calcium-dependent phosphotriesterase"/>
    <property type="match status" value="1"/>
</dbReference>
<organism evidence="2 3">
    <name type="scientific">Deinococcus aluminii</name>
    <dbReference type="NCBI Taxonomy" id="1656885"/>
    <lineage>
        <taxon>Bacteria</taxon>
        <taxon>Thermotogati</taxon>
        <taxon>Deinococcota</taxon>
        <taxon>Deinococci</taxon>
        <taxon>Deinococcales</taxon>
        <taxon>Deinococcaceae</taxon>
        <taxon>Deinococcus</taxon>
    </lineage>
</organism>
<dbReference type="InterPro" id="IPR048031">
    <property type="entry name" value="ScyD/ScyE-like"/>
</dbReference>
<dbReference type="Gene3D" id="2.130.10.10">
    <property type="entry name" value="YVTN repeat-like/Quinoprotein amine dehydrogenase"/>
    <property type="match status" value="1"/>
</dbReference>
<dbReference type="NCBIfam" id="NF033206">
    <property type="entry name" value="ScyE_fam"/>
    <property type="match status" value="1"/>
</dbReference>
<keyword evidence="1" id="KW-0677">Repeat</keyword>
<evidence type="ECO:0000313" key="2">
    <source>
        <dbReference type="EMBL" id="GAA5533594.1"/>
    </source>
</evidence>
<accession>A0ABP9XE04</accession>
<evidence type="ECO:0000256" key="1">
    <source>
        <dbReference type="ARBA" id="ARBA00022737"/>
    </source>
</evidence>
<reference evidence="2 3" key="1">
    <citation type="submission" date="2024-02" db="EMBL/GenBank/DDBJ databases">
        <title>Deinococcus aluminii NBRC 112889.</title>
        <authorList>
            <person name="Ichikawa N."/>
            <person name="Katano-Makiyama Y."/>
            <person name="Hidaka K."/>
        </authorList>
    </citation>
    <scope>NUCLEOTIDE SEQUENCE [LARGE SCALE GENOMIC DNA]</scope>
    <source>
        <strain evidence="2 3">NBRC 112889</strain>
    </source>
</reference>
<sequence length="381" mass="38291">MHLLRTRPNLLPRGTGLLALTALLSGCSLLSPPVSHQGTVVAQGLNSPQGVYVGSDGTVWIADSGTGGPGTFTTPPDPGSTEPTTVHYGNTARIVRVDPGGTSATVVTLPSLAGAEEAEGASRVAELGGKLYVTSGAWSAGASIAQLPNTAALLRLDGSSVTRVANTWTYEEANDPDKQGGDSHAYGLAAGPDGNLWITDAAANDLLRANPATGALTLVTVFDNLPVANPGPGMPPSAQPVPTGVAFLNDGAAYVSLLPGFPFTPGSSKVVRVASDGSKTDYATGLSMTTDLKAGPDGNLYAAELGQFGEQGPVAGTGSIVRIRAGGIKETVLAGLNTPTSLAFNRRGDAFITVGGAAAPGTGQVLRWDALTSKAALPSSP</sequence>
<proteinExistence type="predicted"/>
<evidence type="ECO:0008006" key="4">
    <source>
        <dbReference type="Google" id="ProtNLM"/>
    </source>
</evidence>
<dbReference type="InterPro" id="IPR001258">
    <property type="entry name" value="NHL_repeat"/>
</dbReference>
<dbReference type="RefSeq" id="WP_345454113.1">
    <property type="nucleotide sequence ID" value="NZ_BAABRV010000004.1"/>
</dbReference>
<evidence type="ECO:0000313" key="3">
    <source>
        <dbReference type="Proteomes" id="UP001404956"/>
    </source>
</evidence>